<accession>A0A3N0YTJ5</accession>
<feature type="region of interest" description="Disordered" evidence="1">
    <location>
        <begin position="101"/>
        <end position="137"/>
    </location>
</feature>
<evidence type="ECO:0000313" key="3">
    <source>
        <dbReference type="Proteomes" id="UP000281406"/>
    </source>
</evidence>
<feature type="compositionally biased region" description="Low complexity" evidence="1">
    <location>
        <begin position="119"/>
        <end position="137"/>
    </location>
</feature>
<keyword evidence="3" id="KW-1185">Reference proteome</keyword>
<reference evidence="2 3" key="1">
    <citation type="submission" date="2018-10" db="EMBL/GenBank/DDBJ databases">
        <title>Genome assembly for a Yunnan-Guizhou Plateau 3E fish, Anabarilius grahami (Regan), and its evolutionary and genetic applications.</title>
        <authorList>
            <person name="Jiang W."/>
        </authorList>
    </citation>
    <scope>NUCLEOTIDE SEQUENCE [LARGE SCALE GENOMIC DNA]</scope>
    <source>
        <strain evidence="2">AG-KIZ</strain>
        <tissue evidence="2">Muscle</tissue>
    </source>
</reference>
<name>A0A3N0YTJ5_ANAGA</name>
<dbReference type="AlphaFoldDB" id="A0A3N0YTJ5"/>
<sequence>MSPGSSVKTNTATYSTDLVSTIHNRRKPRQLERIIRTKRRRSPKICHVTTKLKAIRTRYRQAVDSGRKSGHGRVVLLFFELCESIWGGSLATLSLSEGIETSDIGPEAPVSEQTGAELSISSEESVEDVSVSADMGN</sequence>
<protein>
    <submittedName>
        <fullName evidence="2">Uncharacterized protein</fullName>
    </submittedName>
</protein>
<comment type="caution">
    <text evidence="2">The sequence shown here is derived from an EMBL/GenBank/DDBJ whole genome shotgun (WGS) entry which is preliminary data.</text>
</comment>
<dbReference type="Proteomes" id="UP000281406">
    <property type="component" value="Unassembled WGS sequence"/>
</dbReference>
<evidence type="ECO:0000313" key="2">
    <source>
        <dbReference type="EMBL" id="ROL49018.1"/>
    </source>
</evidence>
<evidence type="ECO:0000256" key="1">
    <source>
        <dbReference type="SAM" id="MobiDB-lite"/>
    </source>
</evidence>
<organism evidence="2 3">
    <name type="scientific">Anabarilius grahami</name>
    <name type="common">Kanglang fish</name>
    <name type="synonym">Barilius grahami</name>
    <dbReference type="NCBI Taxonomy" id="495550"/>
    <lineage>
        <taxon>Eukaryota</taxon>
        <taxon>Metazoa</taxon>
        <taxon>Chordata</taxon>
        <taxon>Craniata</taxon>
        <taxon>Vertebrata</taxon>
        <taxon>Euteleostomi</taxon>
        <taxon>Actinopterygii</taxon>
        <taxon>Neopterygii</taxon>
        <taxon>Teleostei</taxon>
        <taxon>Ostariophysi</taxon>
        <taxon>Cypriniformes</taxon>
        <taxon>Xenocyprididae</taxon>
        <taxon>Xenocypridinae</taxon>
        <taxon>Xenocypridinae incertae sedis</taxon>
        <taxon>Anabarilius</taxon>
    </lineage>
</organism>
<dbReference type="EMBL" id="RJVU01027559">
    <property type="protein sequence ID" value="ROL49018.1"/>
    <property type="molecule type" value="Genomic_DNA"/>
</dbReference>
<dbReference type="OrthoDB" id="5966073at2759"/>
<gene>
    <name evidence="2" type="ORF">DPX16_16633</name>
</gene>
<proteinExistence type="predicted"/>